<keyword evidence="3" id="KW-1185">Reference proteome</keyword>
<feature type="transmembrane region" description="Helical" evidence="1">
    <location>
        <begin position="96"/>
        <end position="113"/>
    </location>
</feature>
<evidence type="ECO:0000313" key="3">
    <source>
        <dbReference type="Proteomes" id="UP000267268"/>
    </source>
</evidence>
<dbReference type="RefSeq" id="WP_126616319.1">
    <property type="nucleotide sequence ID" value="NZ_CP034562.1"/>
</dbReference>
<dbReference type="AlphaFoldDB" id="A0A3Q9FN30"/>
<evidence type="ECO:0000256" key="1">
    <source>
        <dbReference type="SAM" id="Phobius"/>
    </source>
</evidence>
<feature type="transmembrane region" description="Helical" evidence="1">
    <location>
        <begin position="20"/>
        <end position="44"/>
    </location>
</feature>
<feature type="transmembrane region" description="Helical" evidence="1">
    <location>
        <begin position="56"/>
        <end position="75"/>
    </location>
</feature>
<protein>
    <submittedName>
        <fullName evidence="2">Uncharacterized protein</fullName>
    </submittedName>
</protein>
<gene>
    <name evidence="2" type="ORF">EI427_15415</name>
</gene>
<accession>A0A3Q9FN30</accession>
<keyword evidence="1" id="KW-0812">Transmembrane</keyword>
<name>A0A3Q9FN30_9BACT</name>
<keyword evidence="1" id="KW-1133">Transmembrane helix</keyword>
<sequence>MHTKRFLSKSLKINHFLSRWYVLGFEMLLVGISFLISLLIRFNFNWGMASNELYESQMGFVVLVYFFCYLTLNIYSSSLRHTNLSDIVKIFNANTLALFVLGVYLLIIDIYFMEI</sequence>
<dbReference type="KEGG" id="fll:EI427_15415"/>
<reference evidence="2 3" key="1">
    <citation type="submission" date="2018-12" db="EMBL/GenBank/DDBJ databases">
        <title>Flammeovirga pectinis sp. nov., isolated from the gut of the Korean scallop, Patinopecten yessoensis.</title>
        <authorList>
            <person name="Bae J.-W."/>
            <person name="Jeong Y.-S."/>
            <person name="Kang W."/>
        </authorList>
    </citation>
    <scope>NUCLEOTIDE SEQUENCE [LARGE SCALE GENOMIC DNA]</scope>
    <source>
        <strain evidence="2 3">L12M1</strain>
    </source>
</reference>
<dbReference type="Proteomes" id="UP000267268">
    <property type="component" value="Chromosome 1"/>
</dbReference>
<evidence type="ECO:0000313" key="2">
    <source>
        <dbReference type="EMBL" id="AZQ63559.1"/>
    </source>
</evidence>
<organism evidence="2 3">
    <name type="scientific">Flammeovirga pectinis</name>
    <dbReference type="NCBI Taxonomy" id="2494373"/>
    <lineage>
        <taxon>Bacteria</taxon>
        <taxon>Pseudomonadati</taxon>
        <taxon>Bacteroidota</taxon>
        <taxon>Cytophagia</taxon>
        <taxon>Cytophagales</taxon>
        <taxon>Flammeovirgaceae</taxon>
        <taxon>Flammeovirga</taxon>
    </lineage>
</organism>
<proteinExistence type="predicted"/>
<dbReference type="EMBL" id="CP034562">
    <property type="protein sequence ID" value="AZQ63559.1"/>
    <property type="molecule type" value="Genomic_DNA"/>
</dbReference>
<keyword evidence="1" id="KW-0472">Membrane</keyword>